<dbReference type="EC" id="1.17.7.3" evidence="7"/>
<dbReference type="InterPro" id="IPR058578">
    <property type="entry name" value="IspG_TIM"/>
</dbReference>
<keyword evidence="6 7" id="KW-0414">Isoprene biosynthesis</keyword>
<evidence type="ECO:0000259" key="9">
    <source>
        <dbReference type="Pfam" id="PF26540"/>
    </source>
</evidence>
<feature type="domain" description="IspG C-terminal" evidence="9">
    <location>
        <begin position="293"/>
        <end position="395"/>
    </location>
</feature>
<dbReference type="Pfam" id="PF04551">
    <property type="entry name" value="GcpE"/>
    <property type="match status" value="1"/>
</dbReference>
<protein>
    <recommendedName>
        <fullName evidence="7">4-hydroxy-3-methylbut-2-en-1-yl diphosphate synthase (flavodoxin)</fullName>
        <ecNumber evidence="7">1.17.7.3</ecNumber>
    </recommendedName>
    <alternativeName>
        <fullName evidence="7">1-hydroxy-2-methyl-2-(E)-butenyl 4-diphosphate synthase</fullName>
    </alternativeName>
</protein>
<dbReference type="InterPro" id="IPR004588">
    <property type="entry name" value="IspG_bac-typ"/>
</dbReference>
<comment type="catalytic activity">
    <reaction evidence="7">
        <text>(2E)-4-hydroxy-3-methylbut-2-enyl diphosphate + oxidized [flavodoxin] + H2O + 2 H(+) = 2-C-methyl-D-erythritol 2,4-cyclic diphosphate + reduced [flavodoxin]</text>
        <dbReference type="Rhea" id="RHEA:43604"/>
        <dbReference type="Rhea" id="RHEA-COMP:10622"/>
        <dbReference type="Rhea" id="RHEA-COMP:10623"/>
        <dbReference type="ChEBI" id="CHEBI:15377"/>
        <dbReference type="ChEBI" id="CHEBI:15378"/>
        <dbReference type="ChEBI" id="CHEBI:57618"/>
        <dbReference type="ChEBI" id="CHEBI:58210"/>
        <dbReference type="ChEBI" id="CHEBI:58483"/>
        <dbReference type="ChEBI" id="CHEBI:128753"/>
        <dbReference type="EC" id="1.17.7.3"/>
    </reaction>
</comment>
<dbReference type="GO" id="GO:0019288">
    <property type="term" value="P:isopentenyl diphosphate biosynthetic process, methylerythritol 4-phosphate pathway"/>
    <property type="evidence" value="ECO:0007669"/>
    <property type="project" value="UniProtKB-UniRule"/>
</dbReference>
<dbReference type="Proteomes" id="UP000316238">
    <property type="component" value="Unassembled WGS sequence"/>
</dbReference>
<feature type="binding site" evidence="7">
    <location>
        <position position="350"/>
    </location>
    <ligand>
        <name>[4Fe-4S] cluster</name>
        <dbReference type="ChEBI" id="CHEBI:49883"/>
    </ligand>
</feature>
<dbReference type="InterPro" id="IPR016425">
    <property type="entry name" value="IspG_bac"/>
</dbReference>
<dbReference type="InterPro" id="IPR011005">
    <property type="entry name" value="Dihydropteroate_synth-like_sf"/>
</dbReference>
<dbReference type="GO" id="GO:0046429">
    <property type="term" value="F:4-hydroxy-3-methylbut-2-en-1-yl diphosphate synthase activity (ferredoxin)"/>
    <property type="evidence" value="ECO:0007669"/>
    <property type="project" value="UniProtKB-UniRule"/>
</dbReference>
<proteinExistence type="inferred from homology"/>
<evidence type="ECO:0000313" key="10">
    <source>
        <dbReference type="EMBL" id="TAA76240.1"/>
    </source>
</evidence>
<feature type="binding site" evidence="7">
    <location>
        <position position="343"/>
    </location>
    <ligand>
        <name>[4Fe-4S] cluster</name>
        <dbReference type="ChEBI" id="CHEBI:49883"/>
    </ligand>
</feature>
<dbReference type="Gene3D" id="3.20.20.20">
    <property type="entry name" value="Dihydropteroate synthase-like"/>
    <property type="match status" value="1"/>
</dbReference>
<name>A0A521G5K8_9BACT</name>
<dbReference type="GO" id="GO:0005506">
    <property type="term" value="F:iron ion binding"/>
    <property type="evidence" value="ECO:0007669"/>
    <property type="project" value="InterPro"/>
</dbReference>
<comment type="pathway">
    <text evidence="7">Isoprenoid biosynthesis; isopentenyl diphosphate biosynthesis via DXP pathway; isopentenyl diphosphate from 1-deoxy-D-xylulose 5-phosphate: step 5/6.</text>
</comment>
<reference evidence="10" key="1">
    <citation type="submission" date="2017-07" db="EMBL/GenBank/DDBJ databases">
        <title>The cable genome - Insights into the physiology and evolution of filamentous bacteria capable of sulfide oxidation via long distance electron transfer.</title>
        <authorList>
            <person name="Thorup C."/>
            <person name="Bjerg J.T."/>
            <person name="Schreiber L."/>
            <person name="Nielsen L.P."/>
            <person name="Kjeldsen K.U."/>
            <person name="Boesen T."/>
            <person name="Boggild A."/>
            <person name="Meysman F."/>
            <person name="Geelhoed J."/>
            <person name="Schramm A."/>
        </authorList>
    </citation>
    <scope>NUCLEOTIDE SEQUENCE [LARGE SCALE GENOMIC DNA]</scope>
    <source>
        <strain evidence="10">GS</strain>
    </source>
</reference>
<dbReference type="PANTHER" id="PTHR30454">
    <property type="entry name" value="4-HYDROXY-3-METHYLBUT-2-EN-1-YL DIPHOSPHATE SYNTHASE"/>
    <property type="match status" value="1"/>
</dbReference>
<keyword evidence="11" id="KW-1185">Reference proteome</keyword>
<evidence type="ECO:0000256" key="2">
    <source>
        <dbReference type="ARBA" id="ARBA00022723"/>
    </source>
</evidence>
<dbReference type="NCBIfam" id="TIGR00612">
    <property type="entry name" value="ispG_gcpE"/>
    <property type="match status" value="1"/>
</dbReference>
<sequence>MSKHTVEVMVGKVGIGGINPVRIQSMTNTLTADVEATVEQIIELHEAGSEIVRFTVKDEDDAQAVPHIRKRLVEKGCDVPIVGDFHYNGHLLLTKYPDCAQSLDKFRINPGNVGSGEHHDQNFVTFIEQAIKYDKPIRIGVNAGSKDESIFERLLQENAAKPSSEQKTSQQLVVDTMVVSALESVKMAERIGLPHNKIVLSVKVSKAPEMIAANRQLSALTDLPLHLGVTEAGMGIKGAVASTAGLSVLLAEGIGDTIRTSLTPSPGSSRTEEVIICQQVLQFLGMRHSLPTVTSCPGCGRTNSSVFQEIAKEITDYLLQQTPVWKKKGYRGFEMMVVAVMGCIVNGPGESKDANIGLCLPGTGENSVSPVYADGKKIAMLSGSSRIADFKQMIEEYVESHYRV</sequence>
<comment type="caution">
    <text evidence="10">The sequence shown here is derived from an EMBL/GenBank/DDBJ whole genome shotgun (WGS) entry which is preliminary data.</text>
</comment>
<dbReference type="PANTHER" id="PTHR30454:SF0">
    <property type="entry name" value="4-HYDROXY-3-METHYLBUT-2-EN-1-YL DIPHOSPHATE SYNTHASE (FERREDOXIN), CHLOROPLASTIC"/>
    <property type="match status" value="1"/>
</dbReference>
<dbReference type="Pfam" id="PF26540">
    <property type="entry name" value="GcpE_C"/>
    <property type="match status" value="1"/>
</dbReference>
<dbReference type="InterPro" id="IPR045854">
    <property type="entry name" value="NO2/SO3_Rdtase_4Fe4S_sf"/>
</dbReference>
<dbReference type="NCBIfam" id="NF001540">
    <property type="entry name" value="PRK00366.1"/>
    <property type="match status" value="1"/>
</dbReference>
<keyword evidence="4 7" id="KW-0408">Iron</keyword>
<comment type="similarity">
    <text evidence="7">Belongs to the IspG family.</text>
</comment>
<dbReference type="GO" id="GO:0051539">
    <property type="term" value="F:4 iron, 4 sulfur cluster binding"/>
    <property type="evidence" value="ECO:0007669"/>
    <property type="project" value="UniProtKB-UniRule"/>
</dbReference>
<evidence type="ECO:0000256" key="7">
    <source>
        <dbReference type="HAMAP-Rule" id="MF_00159"/>
    </source>
</evidence>
<evidence type="ECO:0000256" key="1">
    <source>
        <dbReference type="ARBA" id="ARBA00022485"/>
    </source>
</evidence>
<dbReference type="EMBL" id="NQJD01000001">
    <property type="protein sequence ID" value="TAA76240.1"/>
    <property type="molecule type" value="Genomic_DNA"/>
</dbReference>
<evidence type="ECO:0000313" key="11">
    <source>
        <dbReference type="Proteomes" id="UP000316238"/>
    </source>
</evidence>
<keyword evidence="3 7" id="KW-0560">Oxidoreductase</keyword>
<comment type="cofactor">
    <cofactor evidence="7">
        <name>[4Fe-4S] cluster</name>
        <dbReference type="ChEBI" id="CHEBI:49883"/>
    </cofactor>
    <text evidence="7">Binds 1 [4Fe-4S] cluster.</text>
</comment>
<gene>
    <name evidence="7" type="primary">ispG</name>
    <name evidence="10" type="ORF">CDV28_101142</name>
</gene>
<dbReference type="GO" id="GO:0141197">
    <property type="term" value="F:4-hydroxy-3-methylbut-2-enyl-diphosphate synthase activity (flavodoxin)"/>
    <property type="evidence" value="ECO:0007669"/>
    <property type="project" value="UniProtKB-EC"/>
</dbReference>
<feature type="domain" description="IspG TIM-barrel" evidence="8">
    <location>
        <begin position="5"/>
        <end position="277"/>
    </location>
</feature>
<organism evidence="10 11">
    <name type="scientific">Candidatus Electronema aureum</name>
    <dbReference type="NCBI Taxonomy" id="2005002"/>
    <lineage>
        <taxon>Bacteria</taxon>
        <taxon>Pseudomonadati</taxon>
        <taxon>Thermodesulfobacteriota</taxon>
        <taxon>Desulfobulbia</taxon>
        <taxon>Desulfobulbales</taxon>
        <taxon>Desulfobulbaceae</taxon>
        <taxon>Candidatus Electronema</taxon>
    </lineage>
</organism>
<keyword evidence="2 7" id="KW-0479">Metal-binding</keyword>
<comment type="function">
    <text evidence="7">Converts 2C-methyl-D-erythritol 2,4-cyclodiphosphate (ME-2,4cPP) into 1-hydroxy-2-methyl-2-(E)-butenyl 4-diphosphate.</text>
</comment>
<dbReference type="Gene3D" id="3.30.413.10">
    <property type="entry name" value="Sulfite Reductase Hemoprotein, domain 1"/>
    <property type="match status" value="1"/>
</dbReference>
<feature type="binding site" evidence="7">
    <location>
        <position position="296"/>
    </location>
    <ligand>
        <name>[4Fe-4S] cluster</name>
        <dbReference type="ChEBI" id="CHEBI:49883"/>
    </ligand>
</feature>
<keyword evidence="5 7" id="KW-0411">Iron-sulfur</keyword>
<keyword evidence="1 7" id="KW-0004">4Fe-4S</keyword>
<evidence type="ECO:0000259" key="8">
    <source>
        <dbReference type="Pfam" id="PF04551"/>
    </source>
</evidence>
<evidence type="ECO:0000256" key="4">
    <source>
        <dbReference type="ARBA" id="ARBA00023004"/>
    </source>
</evidence>
<evidence type="ECO:0000256" key="6">
    <source>
        <dbReference type="ARBA" id="ARBA00023229"/>
    </source>
</evidence>
<dbReference type="HAMAP" id="MF_00159">
    <property type="entry name" value="IspG"/>
    <property type="match status" value="1"/>
</dbReference>
<accession>A0A521G5K8</accession>
<dbReference type="PIRSF" id="PIRSF004640">
    <property type="entry name" value="IspG"/>
    <property type="match status" value="1"/>
</dbReference>
<dbReference type="AlphaFoldDB" id="A0A521G5K8"/>
<dbReference type="SUPFAM" id="SSF51717">
    <property type="entry name" value="Dihydropteroate synthetase-like"/>
    <property type="match status" value="1"/>
</dbReference>
<dbReference type="GO" id="GO:0016114">
    <property type="term" value="P:terpenoid biosynthetic process"/>
    <property type="evidence" value="ECO:0007669"/>
    <property type="project" value="InterPro"/>
</dbReference>
<evidence type="ECO:0000256" key="5">
    <source>
        <dbReference type="ARBA" id="ARBA00023014"/>
    </source>
</evidence>
<dbReference type="FunFam" id="3.30.413.10:FF:000012">
    <property type="entry name" value="4-hydroxy-3-methylbut-2-en-1-yl diphosphate synthase (flavodoxin)"/>
    <property type="match status" value="1"/>
</dbReference>
<evidence type="ECO:0000256" key="3">
    <source>
        <dbReference type="ARBA" id="ARBA00023002"/>
    </source>
</evidence>
<dbReference type="UniPathway" id="UPA00056">
    <property type="reaction ID" value="UER00096"/>
</dbReference>
<dbReference type="InterPro" id="IPR058579">
    <property type="entry name" value="IspG_C"/>
</dbReference>
<feature type="binding site" evidence="7">
    <location>
        <position position="299"/>
    </location>
    <ligand>
        <name>[4Fe-4S] cluster</name>
        <dbReference type="ChEBI" id="CHEBI:49883"/>
    </ligand>
</feature>